<feature type="domain" description="N-acetyltransferase" evidence="1">
    <location>
        <begin position="13"/>
        <end position="180"/>
    </location>
</feature>
<evidence type="ECO:0000313" key="2">
    <source>
        <dbReference type="EMBL" id="CAA9328783.1"/>
    </source>
</evidence>
<protein>
    <recommendedName>
        <fullName evidence="1">N-acetyltransferase domain-containing protein</fullName>
    </recommendedName>
</protein>
<dbReference type="InterPro" id="IPR016181">
    <property type="entry name" value="Acyl_CoA_acyltransferase"/>
</dbReference>
<dbReference type="GO" id="GO:0016747">
    <property type="term" value="F:acyltransferase activity, transferring groups other than amino-acyl groups"/>
    <property type="evidence" value="ECO:0007669"/>
    <property type="project" value="InterPro"/>
</dbReference>
<sequence length="197" mass="22729">MKLEPVTLQGRHVRLVPMAREHLPALWEVARDEELWRWTWNAVRTEADLERYVDAALRLQAAGTALPFVTTEAATGRVIGSTRFGSVEPPHPRVEIGWTWIGRPWQRTPANTEAKFLMLRHAFDTLGALRVELKTDALNERSRRAMLRIGAREEGIFRKHGVTESGRVRDTAWYSIVDEEWPAVRARLQDMLIRPYP</sequence>
<dbReference type="PANTHER" id="PTHR43610">
    <property type="entry name" value="BLL6696 PROTEIN"/>
    <property type="match status" value="1"/>
</dbReference>
<dbReference type="AlphaFoldDB" id="A0A6J4LDI5"/>
<dbReference type="PROSITE" id="PS51186">
    <property type="entry name" value="GNAT"/>
    <property type="match status" value="1"/>
</dbReference>
<reference evidence="2" key="1">
    <citation type="submission" date="2020-02" db="EMBL/GenBank/DDBJ databases">
        <authorList>
            <person name="Meier V. D."/>
        </authorList>
    </citation>
    <scope>NUCLEOTIDE SEQUENCE</scope>
    <source>
        <strain evidence="2">AVDCRST_MAG68</strain>
    </source>
</reference>
<dbReference type="SUPFAM" id="SSF55729">
    <property type="entry name" value="Acyl-CoA N-acyltransferases (Nat)"/>
    <property type="match status" value="1"/>
</dbReference>
<gene>
    <name evidence="2" type="ORF">AVDCRST_MAG68-2379</name>
</gene>
<dbReference type="Pfam" id="PF13302">
    <property type="entry name" value="Acetyltransf_3"/>
    <property type="match status" value="1"/>
</dbReference>
<proteinExistence type="predicted"/>
<dbReference type="PANTHER" id="PTHR43610:SF1">
    <property type="entry name" value="N-ACETYLTRANSFERASE DOMAIN-CONTAINING PROTEIN"/>
    <property type="match status" value="1"/>
</dbReference>
<dbReference type="InterPro" id="IPR000182">
    <property type="entry name" value="GNAT_dom"/>
</dbReference>
<organism evidence="2">
    <name type="scientific">uncultured Gemmatimonadota bacterium</name>
    <dbReference type="NCBI Taxonomy" id="203437"/>
    <lineage>
        <taxon>Bacteria</taxon>
        <taxon>Pseudomonadati</taxon>
        <taxon>Gemmatimonadota</taxon>
        <taxon>environmental samples</taxon>
    </lineage>
</organism>
<evidence type="ECO:0000259" key="1">
    <source>
        <dbReference type="PROSITE" id="PS51186"/>
    </source>
</evidence>
<accession>A0A6J4LDI5</accession>
<dbReference type="Gene3D" id="3.40.630.30">
    <property type="match status" value="1"/>
</dbReference>
<name>A0A6J4LDI5_9BACT</name>
<dbReference type="EMBL" id="CADCTW010000114">
    <property type="protein sequence ID" value="CAA9328783.1"/>
    <property type="molecule type" value="Genomic_DNA"/>
</dbReference>